<reference evidence="2" key="1">
    <citation type="submission" date="2016-10" db="EMBL/GenBank/DDBJ databases">
        <authorList>
            <person name="Varghese N."/>
            <person name="Submissions S."/>
        </authorList>
    </citation>
    <scope>NUCLEOTIDE SEQUENCE [LARGE SCALE GENOMIC DNA]</scope>
    <source>
        <strain evidence="2">AAP</strain>
    </source>
</reference>
<dbReference type="STRING" id="48727.SAMN05192555_110148"/>
<dbReference type="AlphaFoldDB" id="A0A1G9REC5"/>
<evidence type="ECO:0000313" key="2">
    <source>
        <dbReference type="Proteomes" id="UP000199107"/>
    </source>
</evidence>
<sequence length="211" mass="22919">MFERLNGHLGEVVLPGSMVVLSDPDNQQCRPEEDQLMQEARKVQQTLHRLEPPQAQAMIDHWGAFEDIALAKDPDGGTAASLASTTLGTFSAAGQNLFSRAQMELDNLANLYQRTLDPAVSQSREQFHALREAAFQRIDSAVPAWLRRPLSLPATGEALKRKIGVEARHAVHGLNTATQGFRKFEIPSVSEAVARVGLASRLTSIGSAVGV</sequence>
<dbReference type="RefSeq" id="WP_245701671.1">
    <property type="nucleotide sequence ID" value="NZ_FNGH01000010.1"/>
</dbReference>
<dbReference type="EMBL" id="FNGH01000010">
    <property type="protein sequence ID" value="SDM21207.1"/>
    <property type="molecule type" value="Genomic_DNA"/>
</dbReference>
<organism evidence="1 2">
    <name type="scientific">Franzmannia pantelleriensis</name>
    <dbReference type="NCBI Taxonomy" id="48727"/>
    <lineage>
        <taxon>Bacteria</taxon>
        <taxon>Pseudomonadati</taxon>
        <taxon>Pseudomonadota</taxon>
        <taxon>Gammaproteobacteria</taxon>
        <taxon>Oceanospirillales</taxon>
        <taxon>Halomonadaceae</taxon>
        <taxon>Franzmannia</taxon>
    </lineage>
</organism>
<feature type="non-terminal residue" evidence="1">
    <location>
        <position position="211"/>
    </location>
</feature>
<keyword evidence="2" id="KW-1185">Reference proteome</keyword>
<name>A0A1G9REC5_9GAMM</name>
<proteinExistence type="predicted"/>
<gene>
    <name evidence="1" type="ORF">SAMN05192555_110148</name>
</gene>
<accession>A0A1G9REC5</accession>
<protein>
    <submittedName>
        <fullName evidence="1">Uncharacterized protein</fullName>
    </submittedName>
</protein>
<evidence type="ECO:0000313" key="1">
    <source>
        <dbReference type="EMBL" id="SDM21207.1"/>
    </source>
</evidence>
<dbReference type="Proteomes" id="UP000199107">
    <property type="component" value="Unassembled WGS sequence"/>
</dbReference>